<feature type="region of interest" description="Disordered" evidence="1">
    <location>
        <begin position="279"/>
        <end position="306"/>
    </location>
</feature>
<organism evidence="3 4">
    <name type="scientific">Marasmius oreades</name>
    <name type="common">fairy-ring Marasmius</name>
    <dbReference type="NCBI Taxonomy" id="181124"/>
    <lineage>
        <taxon>Eukaryota</taxon>
        <taxon>Fungi</taxon>
        <taxon>Dikarya</taxon>
        <taxon>Basidiomycota</taxon>
        <taxon>Agaricomycotina</taxon>
        <taxon>Agaricomycetes</taxon>
        <taxon>Agaricomycetidae</taxon>
        <taxon>Agaricales</taxon>
        <taxon>Marasmiineae</taxon>
        <taxon>Marasmiaceae</taxon>
        <taxon>Marasmius</taxon>
    </lineage>
</organism>
<feature type="compositionally biased region" description="Polar residues" evidence="1">
    <location>
        <begin position="604"/>
        <end position="616"/>
    </location>
</feature>
<keyword evidence="4" id="KW-1185">Reference proteome</keyword>
<feature type="compositionally biased region" description="Polar residues" evidence="1">
    <location>
        <begin position="502"/>
        <end position="514"/>
    </location>
</feature>
<dbReference type="Pfam" id="PF03235">
    <property type="entry name" value="GmrSD_N"/>
    <property type="match status" value="1"/>
</dbReference>
<feature type="compositionally biased region" description="Acidic residues" evidence="1">
    <location>
        <begin position="461"/>
        <end position="472"/>
    </location>
</feature>
<accession>A0A9P7RMD6</accession>
<protein>
    <recommendedName>
        <fullName evidence="2">GmrSD restriction endonucleases N-terminal domain-containing protein</fullName>
    </recommendedName>
</protein>
<dbReference type="Proteomes" id="UP001049176">
    <property type="component" value="Chromosome 10"/>
</dbReference>
<dbReference type="InterPro" id="IPR004919">
    <property type="entry name" value="GmrSD_N"/>
</dbReference>
<dbReference type="PANTHER" id="PTHR39639:SF1">
    <property type="entry name" value="DUF262 DOMAIN-CONTAINING PROTEIN"/>
    <property type="match status" value="1"/>
</dbReference>
<feature type="region of interest" description="Disordered" evidence="1">
    <location>
        <begin position="604"/>
        <end position="627"/>
    </location>
</feature>
<feature type="domain" description="GmrSD restriction endonucleases N-terminal" evidence="2">
    <location>
        <begin position="56"/>
        <end position="182"/>
    </location>
</feature>
<dbReference type="OrthoDB" id="5419821at2759"/>
<dbReference type="GeneID" id="66071377"/>
<evidence type="ECO:0000256" key="1">
    <source>
        <dbReference type="SAM" id="MobiDB-lite"/>
    </source>
</evidence>
<feature type="region of interest" description="Disordered" evidence="1">
    <location>
        <begin position="1"/>
        <end position="35"/>
    </location>
</feature>
<sequence length="627" mass="70695">MASDDESVLTEYDELEGEEEEGSRSSNKKKASTKHEYTLKNALKQPRATTYTTQALYQQIHSGDIELDPEYQRDVVWKDEKQIKLVDSILRNFYIPPVIFAYRAEDDGTEFRTCIDGKQRLTSIHRFMDGLIPHKDHYTGELLWFKDNGDNRGRTKKNILPAKLRTSFTNKQIVCVEYSDLRDCDERDIFKRVQLGVALTTAEKMNVIKTPRADFVRFLMERYLTAERLGNPEIPWSMARGTDFKCIASSVFIISNRAQMTFSGTVQVENWLAETNSSSLRASKNSKKTSGSDDNDGDYNDSSGVPLPDSFRQKVIETFEVMVKLANNKKYNQAFRPSPAASNISPIEITGIPVLIHNVYVSPPSSSPARGDDRVSLQRLSDLILLLRAYLHKNHTDVRQNSRVGKDMLQFCLGASKDPNRFFQEHSELLGWKAPSKVKRGANRSATSSSKRKKAATKEESYDESEDDDEEYQTTKRPRTSAIQGARKSTGGRAPPTPQPTIGPSSAPVSTRKSPPNPQMLPSPDPASTPSHSTVKCEPETQMPLPSQMFPSYQFTDMQAKEWYQQQQQQQQARMQMMAGSSIGMDPTLMAYLSSQQAFPFMNQSLPQQSLIQRGGSSTGDGRQRPM</sequence>
<feature type="compositionally biased region" description="Acidic residues" evidence="1">
    <location>
        <begin position="1"/>
        <end position="21"/>
    </location>
</feature>
<dbReference type="PANTHER" id="PTHR39639">
    <property type="entry name" value="CHROMOSOME 16, WHOLE GENOME SHOTGUN SEQUENCE"/>
    <property type="match status" value="1"/>
</dbReference>
<feature type="region of interest" description="Disordered" evidence="1">
    <location>
        <begin position="434"/>
        <end position="549"/>
    </location>
</feature>
<feature type="compositionally biased region" description="Pro residues" evidence="1">
    <location>
        <begin position="515"/>
        <end position="527"/>
    </location>
</feature>
<name>A0A9P7RMD6_9AGAR</name>
<proteinExistence type="predicted"/>
<evidence type="ECO:0000259" key="2">
    <source>
        <dbReference type="Pfam" id="PF03235"/>
    </source>
</evidence>
<dbReference type="RefSeq" id="XP_043002810.1">
    <property type="nucleotide sequence ID" value="XM_043159211.1"/>
</dbReference>
<dbReference type="EMBL" id="CM032190">
    <property type="protein sequence ID" value="KAG7086339.1"/>
    <property type="molecule type" value="Genomic_DNA"/>
</dbReference>
<evidence type="ECO:0000313" key="4">
    <source>
        <dbReference type="Proteomes" id="UP001049176"/>
    </source>
</evidence>
<comment type="caution">
    <text evidence="3">The sequence shown here is derived from an EMBL/GenBank/DDBJ whole genome shotgun (WGS) entry which is preliminary data.</text>
</comment>
<reference evidence="3" key="1">
    <citation type="journal article" date="2021" name="Genome Biol. Evol.">
        <title>The assembled and annotated genome of the fairy-ring fungus Marasmius oreades.</title>
        <authorList>
            <person name="Hiltunen M."/>
            <person name="Ament-Velasquez S.L."/>
            <person name="Johannesson H."/>
        </authorList>
    </citation>
    <scope>NUCLEOTIDE SEQUENCE</scope>
    <source>
        <strain evidence="3">03SP1</strain>
    </source>
</reference>
<dbReference type="AlphaFoldDB" id="A0A9P7RMD6"/>
<gene>
    <name evidence="3" type="ORF">E1B28_002301</name>
</gene>
<dbReference type="KEGG" id="more:E1B28_002301"/>
<evidence type="ECO:0000313" key="3">
    <source>
        <dbReference type="EMBL" id="KAG7086339.1"/>
    </source>
</evidence>